<keyword evidence="2 7" id="KW-0418">Kinase</keyword>
<dbReference type="InterPro" id="IPR036890">
    <property type="entry name" value="HATPase_C_sf"/>
</dbReference>
<feature type="domain" description="Histidine kinase/HSP90-like ATPase" evidence="5">
    <location>
        <begin position="306"/>
        <end position="392"/>
    </location>
</feature>
<dbReference type="EMBL" id="PNHK01000001">
    <property type="protein sequence ID" value="PMD06531.1"/>
    <property type="molecule type" value="Genomic_DNA"/>
</dbReference>
<feature type="domain" description="Signal transduction histidine kinase subgroup 3 dimerisation and phosphoacceptor" evidence="6">
    <location>
        <begin position="200"/>
        <end position="258"/>
    </location>
</feature>
<keyword evidence="4" id="KW-0472">Membrane</keyword>
<protein>
    <submittedName>
        <fullName evidence="7">Sensor histidine kinase</fullName>
    </submittedName>
</protein>
<feature type="transmembrane region" description="Helical" evidence="4">
    <location>
        <begin position="144"/>
        <end position="164"/>
    </location>
</feature>
<feature type="transmembrane region" description="Helical" evidence="4">
    <location>
        <begin position="12"/>
        <end position="34"/>
    </location>
</feature>
<dbReference type="Gene3D" id="1.20.5.1930">
    <property type="match status" value="1"/>
</dbReference>
<evidence type="ECO:0000256" key="1">
    <source>
        <dbReference type="ARBA" id="ARBA00022679"/>
    </source>
</evidence>
<name>A0A2N6VQV9_9MICO</name>
<dbReference type="OrthoDB" id="144293at2"/>
<dbReference type="InterPro" id="IPR050482">
    <property type="entry name" value="Sensor_HK_TwoCompSys"/>
</dbReference>
<organism evidence="7 8">
    <name type="scientific">Brevibacterium paucivorans</name>
    <dbReference type="NCBI Taxonomy" id="170994"/>
    <lineage>
        <taxon>Bacteria</taxon>
        <taxon>Bacillati</taxon>
        <taxon>Actinomycetota</taxon>
        <taxon>Actinomycetes</taxon>
        <taxon>Micrococcales</taxon>
        <taxon>Brevibacteriaceae</taxon>
        <taxon>Brevibacterium</taxon>
    </lineage>
</organism>
<dbReference type="GO" id="GO:0000155">
    <property type="term" value="F:phosphorelay sensor kinase activity"/>
    <property type="evidence" value="ECO:0007669"/>
    <property type="project" value="InterPro"/>
</dbReference>
<keyword evidence="3" id="KW-0902">Two-component regulatory system</keyword>
<dbReference type="InterPro" id="IPR017205">
    <property type="entry name" value="Sig_transdc_His_kinase_ChrS"/>
</dbReference>
<comment type="caution">
    <text evidence="7">The sequence shown here is derived from an EMBL/GenBank/DDBJ whole genome shotgun (WGS) entry which is preliminary data.</text>
</comment>
<dbReference type="InterPro" id="IPR011712">
    <property type="entry name" value="Sig_transdc_His_kin_sub3_dim/P"/>
</dbReference>
<keyword evidence="1" id="KW-0808">Transferase</keyword>
<feature type="transmembrane region" description="Helical" evidence="4">
    <location>
        <begin position="119"/>
        <end position="138"/>
    </location>
</feature>
<evidence type="ECO:0000256" key="2">
    <source>
        <dbReference type="ARBA" id="ARBA00022777"/>
    </source>
</evidence>
<dbReference type="Pfam" id="PF02518">
    <property type="entry name" value="HATPase_c"/>
    <property type="match status" value="1"/>
</dbReference>
<sequence>MSHSQLPQILRAMRVTLHVAFAVMLGVGIVRFIVTFDQHPAVLIMILILAFMLAGLYLVGTVAEMQYSKHPERFNPVPLKSWWLAAILILWAGLMLSSMSFAWVSFPLFFIVLHAYRPYIAGPVILVMVFTILASSYRHGEFNAGFLLGPTIGACVATVVSVLYQELRKEAESMGNAYQELQRAQTQISLSQHRAGRLAEREKLAADVHDTLSQGFTSILLLSRSLEQHVDPAGRETLNLIEDTAQSNLQQAREFLHGSPLGTSDLHPTLSAECRAVERASTAVGATIQCQFEVTGDAYPLSPEVEQTLVRATQSLLSNVTFHSRCSRAKVTLAYWDTHVSLDVVDNGIGFAGAYGYGLRALNARVASVRGQLSVETAVGEGCSVHIVIPVEKT</sequence>
<dbReference type="InterPro" id="IPR003594">
    <property type="entry name" value="HATPase_dom"/>
</dbReference>
<accession>A0A2N6VQV9</accession>
<dbReference type="Pfam" id="PF07730">
    <property type="entry name" value="HisKA_3"/>
    <property type="match status" value="1"/>
</dbReference>
<keyword evidence="4" id="KW-0812">Transmembrane</keyword>
<gene>
    <name evidence="7" type="ORF">CJ199_03980</name>
</gene>
<dbReference type="PIRSF" id="PIRSF037434">
    <property type="entry name" value="STHK_ChrS"/>
    <property type="match status" value="1"/>
</dbReference>
<dbReference type="GO" id="GO:0016020">
    <property type="term" value="C:membrane"/>
    <property type="evidence" value="ECO:0007669"/>
    <property type="project" value="InterPro"/>
</dbReference>
<feature type="transmembrane region" description="Helical" evidence="4">
    <location>
        <begin position="82"/>
        <end position="112"/>
    </location>
</feature>
<dbReference type="Proteomes" id="UP000235598">
    <property type="component" value="Unassembled WGS sequence"/>
</dbReference>
<evidence type="ECO:0000259" key="6">
    <source>
        <dbReference type="Pfam" id="PF07730"/>
    </source>
</evidence>
<proteinExistence type="predicted"/>
<dbReference type="PANTHER" id="PTHR24421">
    <property type="entry name" value="NITRATE/NITRITE SENSOR PROTEIN NARX-RELATED"/>
    <property type="match status" value="1"/>
</dbReference>
<dbReference type="GO" id="GO:0046983">
    <property type="term" value="F:protein dimerization activity"/>
    <property type="evidence" value="ECO:0007669"/>
    <property type="project" value="InterPro"/>
</dbReference>
<evidence type="ECO:0000256" key="3">
    <source>
        <dbReference type="ARBA" id="ARBA00023012"/>
    </source>
</evidence>
<dbReference type="RefSeq" id="WP_102238176.1">
    <property type="nucleotide sequence ID" value="NZ_PNHK01000001.1"/>
</dbReference>
<dbReference type="CDD" id="cd16917">
    <property type="entry name" value="HATPase_UhpB-NarQ-NarX-like"/>
    <property type="match status" value="1"/>
</dbReference>
<evidence type="ECO:0000259" key="5">
    <source>
        <dbReference type="Pfam" id="PF02518"/>
    </source>
</evidence>
<feature type="transmembrane region" description="Helical" evidence="4">
    <location>
        <begin position="41"/>
        <end position="62"/>
    </location>
</feature>
<evidence type="ECO:0000313" key="7">
    <source>
        <dbReference type="EMBL" id="PMD06531.1"/>
    </source>
</evidence>
<evidence type="ECO:0000313" key="8">
    <source>
        <dbReference type="Proteomes" id="UP000235598"/>
    </source>
</evidence>
<dbReference type="Gene3D" id="3.30.565.10">
    <property type="entry name" value="Histidine kinase-like ATPase, C-terminal domain"/>
    <property type="match status" value="1"/>
</dbReference>
<keyword evidence="4" id="KW-1133">Transmembrane helix</keyword>
<evidence type="ECO:0000256" key="4">
    <source>
        <dbReference type="SAM" id="Phobius"/>
    </source>
</evidence>
<reference evidence="7 8" key="1">
    <citation type="submission" date="2017-09" db="EMBL/GenBank/DDBJ databases">
        <title>Bacterial strain isolated from the female urinary microbiota.</title>
        <authorList>
            <person name="Thomas-White K."/>
            <person name="Kumar N."/>
            <person name="Forster S."/>
            <person name="Putonti C."/>
            <person name="Lawley T."/>
            <person name="Wolfe A.J."/>
        </authorList>
    </citation>
    <scope>NUCLEOTIDE SEQUENCE [LARGE SCALE GENOMIC DNA]</scope>
    <source>
        <strain evidence="7 8">UMB1301</strain>
    </source>
</reference>
<dbReference type="AlphaFoldDB" id="A0A2N6VQV9"/>
<dbReference type="SUPFAM" id="SSF55874">
    <property type="entry name" value="ATPase domain of HSP90 chaperone/DNA topoisomerase II/histidine kinase"/>
    <property type="match status" value="1"/>
</dbReference>